<dbReference type="VEuPathDB" id="VectorBase:ACHR005460"/>
<protein>
    <submittedName>
        <fullName evidence="3">TIL domain-containing protein</fullName>
    </submittedName>
</protein>
<sequence length="101" mass="11368">MLRLLIVLGIVLCLQLVSLDAQRAPCSPYEESVCQSRCKEKKCGSTLYPRCRPGCVNGCFCKLGYARNRNNACVLYKPSCQRLETHRFGFIRCNSLTVAKC</sequence>
<evidence type="ECO:0000313" key="4">
    <source>
        <dbReference type="Proteomes" id="UP000075881"/>
    </source>
</evidence>
<evidence type="ECO:0000259" key="2">
    <source>
        <dbReference type="Pfam" id="PF01826"/>
    </source>
</evidence>
<reference evidence="4" key="1">
    <citation type="submission" date="2013-03" db="EMBL/GenBank/DDBJ databases">
        <title>The Genome Sequence of Anopheles christyi ACHKN1017.</title>
        <authorList>
            <consortium name="The Broad Institute Genomics Platform"/>
            <person name="Neafsey D.E."/>
            <person name="Besansky N."/>
            <person name="Walker B."/>
            <person name="Young S.K."/>
            <person name="Zeng Q."/>
            <person name="Gargeya S."/>
            <person name="Fitzgerald M."/>
            <person name="Haas B."/>
            <person name="Abouelleil A."/>
            <person name="Allen A.W."/>
            <person name="Alvarado L."/>
            <person name="Arachchi H.M."/>
            <person name="Berlin A.M."/>
            <person name="Chapman S.B."/>
            <person name="Gainer-Dewar J."/>
            <person name="Goldberg J."/>
            <person name="Griggs A."/>
            <person name="Gujja S."/>
            <person name="Hansen M."/>
            <person name="Howarth C."/>
            <person name="Imamovic A."/>
            <person name="Ireland A."/>
            <person name="Larimer J."/>
            <person name="McCowan C."/>
            <person name="Murphy C."/>
            <person name="Pearson M."/>
            <person name="Poon T.W."/>
            <person name="Priest M."/>
            <person name="Roberts A."/>
            <person name="Saif S."/>
            <person name="Shea T."/>
            <person name="Sisk P."/>
            <person name="Sykes S."/>
            <person name="Wortman J."/>
            <person name="Nusbaum C."/>
            <person name="Birren B."/>
        </authorList>
    </citation>
    <scope>NUCLEOTIDE SEQUENCE [LARGE SCALE GENOMIC DNA]</scope>
    <source>
        <strain evidence="4">ACHKN1017</strain>
    </source>
</reference>
<feature type="signal peptide" evidence="1">
    <location>
        <begin position="1"/>
        <end position="21"/>
    </location>
</feature>
<dbReference type="AlphaFoldDB" id="A0A182K3X5"/>
<name>A0A182K3X5_9DIPT</name>
<proteinExistence type="predicted"/>
<feature type="domain" description="TIL" evidence="2">
    <location>
        <begin position="32"/>
        <end position="75"/>
    </location>
</feature>
<dbReference type="CDD" id="cd19941">
    <property type="entry name" value="TIL"/>
    <property type="match status" value="1"/>
</dbReference>
<feature type="chain" id="PRO_5008125095" evidence="1">
    <location>
        <begin position="22"/>
        <end position="101"/>
    </location>
</feature>
<dbReference type="SUPFAM" id="SSF57567">
    <property type="entry name" value="Serine protease inhibitors"/>
    <property type="match status" value="1"/>
</dbReference>
<dbReference type="InterPro" id="IPR002919">
    <property type="entry name" value="TIL_dom"/>
</dbReference>
<keyword evidence="1" id="KW-0732">Signal</keyword>
<dbReference type="EnsemblMetazoa" id="ACHR005460-RA">
    <property type="protein sequence ID" value="ACHR005460-PA"/>
    <property type="gene ID" value="ACHR005460"/>
</dbReference>
<dbReference type="Gene3D" id="2.10.25.10">
    <property type="entry name" value="Laminin"/>
    <property type="match status" value="1"/>
</dbReference>
<dbReference type="Pfam" id="PF01826">
    <property type="entry name" value="TIL"/>
    <property type="match status" value="1"/>
</dbReference>
<reference evidence="3" key="2">
    <citation type="submission" date="2020-05" db="UniProtKB">
        <authorList>
            <consortium name="EnsemblMetazoa"/>
        </authorList>
    </citation>
    <scope>IDENTIFICATION</scope>
    <source>
        <strain evidence="3">ACHKN1017</strain>
    </source>
</reference>
<dbReference type="Proteomes" id="UP000075881">
    <property type="component" value="Unassembled WGS sequence"/>
</dbReference>
<evidence type="ECO:0000256" key="1">
    <source>
        <dbReference type="SAM" id="SignalP"/>
    </source>
</evidence>
<organism evidence="3 4">
    <name type="scientific">Anopheles christyi</name>
    <dbReference type="NCBI Taxonomy" id="43041"/>
    <lineage>
        <taxon>Eukaryota</taxon>
        <taxon>Metazoa</taxon>
        <taxon>Ecdysozoa</taxon>
        <taxon>Arthropoda</taxon>
        <taxon>Hexapoda</taxon>
        <taxon>Insecta</taxon>
        <taxon>Pterygota</taxon>
        <taxon>Neoptera</taxon>
        <taxon>Endopterygota</taxon>
        <taxon>Diptera</taxon>
        <taxon>Nematocera</taxon>
        <taxon>Culicoidea</taxon>
        <taxon>Culicidae</taxon>
        <taxon>Anophelinae</taxon>
        <taxon>Anopheles</taxon>
    </lineage>
</organism>
<keyword evidence="4" id="KW-1185">Reference proteome</keyword>
<dbReference type="InterPro" id="IPR036084">
    <property type="entry name" value="Ser_inhib-like_sf"/>
</dbReference>
<accession>A0A182K3X5</accession>
<evidence type="ECO:0000313" key="3">
    <source>
        <dbReference type="EnsemblMetazoa" id="ACHR005460-PA"/>
    </source>
</evidence>